<sequence length="56" mass="6418">MDDFVKKLLKLGFNSDNYANFEREMGSLLHTVQILPSPNLGFPKNSVQIGKFHFSF</sequence>
<accession>V6ARF2</accession>
<evidence type="ECO:0000313" key="1">
    <source>
        <dbReference type="EMBL" id="CDI05008.1"/>
    </source>
</evidence>
<gene>
    <name evidence="1" type="ORF">NITUZ_140083</name>
</gene>
<evidence type="ECO:0000313" key="2">
    <source>
        <dbReference type="Proteomes" id="UP000018159"/>
    </source>
</evidence>
<proteinExistence type="predicted"/>
<organism evidence="1 2">
    <name type="scientific">Candidatus Nitrosotenuis uzonensis</name>
    <dbReference type="NCBI Taxonomy" id="1407055"/>
    <lineage>
        <taxon>Archaea</taxon>
        <taxon>Nitrososphaerota</taxon>
        <taxon>Candidatus Nitrosotenuis</taxon>
    </lineage>
</organism>
<dbReference type="AlphaFoldDB" id="V6ARF2"/>
<comment type="caution">
    <text evidence="1">The sequence shown here is derived from an EMBL/GenBank/DDBJ whole genome shotgun (WGS) entry which is preliminary data.</text>
</comment>
<protein>
    <submittedName>
        <fullName evidence="1">Uncharacterized protein</fullName>
    </submittedName>
</protein>
<reference evidence="1 2" key="1">
    <citation type="journal article" date="2013" name="PLoS ONE">
        <title>Enrichment and Genome Sequence of the Group I.1a Ammonia-Oxidizing Archaeon ?Ca. Nitrosotenuis uzonensis? Representing a Clade Globally.</title>
        <authorList>
            <person name="Lebedeva E.V."/>
            <person name="Hatzenpichler R."/>
            <person name="Pelletier E."/>
            <person name="Schuster N."/>
            <person name="Hauzmayer S."/>
            <person name="Bulaev A."/>
            <person name="Grigor'eva N.V."/>
            <person name="Galushko A."/>
            <person name="Schmid M."/>
            <person name="Palatinszky M."/>
            <person name="Le Paslier D."/>
            <person name="Daims H."/>
            <person name="Wagner M."/>
        </authorList>
    </citation>
    <scope>NUCLEOTIDE SEQUENCE [LARGE SCALE GENOMIC DNA]</scope>
    <source>
        <strain evidence="1 2">N4</strain>
    </source>
</reference>
<dbReference type="EMBL" id="CBTY010000006">
    <property type="protein sequence ID" value="CDI05008.1"/>
    <property type="molecule type" value="Genomic_DNA"/>
</dbReference>
<name>V6ARF2_9ARCH</name>
<dbReference type="Proteomes" id="UP000018159">
    <property type="component" value="Unassembled WGS sequence"/>
</dbReference>
<keyword evidence="2" id="KW-1185">Reference proteome</keyword>